<dbReference type="InterPro" id="IPR020846">
    <property type="entry name" value="MFS_dom"/>
</dbReference>
<evidence type="ECO:0000313" key="7">
    <source>
        <dbReference type="Proteomes" id="UP001597124"/>
    </source>
</evidence>
<feature type="transmembrane region" description="Helical" evidence="4">
    <location>
        <begin position="381"/>
        <end position="399"/>
    </location>
</feature>
<feature type="transmembrane region" description="Helical" evidence="4">
    <location>
        <begin position="354"/>
        <end position="375"/>
    </location>
</feature>
<organism evidence="6 7">
    <name type="scientific">Sphingosinicella xenopeptidilytica</name>
    <dbReference type="NCBI Taxonomy" id="364098"/>
    <lineage>
        <taxon>Bacteria</taxon>
        <taxon>Pseudomonadati</taxon>
        <taxon>Pseudomonadota</taxon>
        <taxon>Alphaproteobacteria</taxon>
        <taxon>Sphingomonadales</taxon>
        <taxon>Sphingosinicellaceae</taxon>
        <taxon>Sphingosinicella</taxon>
    </lineage>
</organism>
<dbReference type="Gene3D" id="1.20.1250.20">
    <property type="entry name" value="MFS general substrate transporter like domains"/>
    <property type="match status" value="2"/>
</dbReference>
<feature type="transmembrane region" description="Helical" evidence="4">
    <location>
        <begin position="255"/>
        <end position="275"/>
    </location>
</feature>
<dbReference type="EMBL" id="JBHTIK010000015">
    <property type="protein sequence ID" value="MFD0850521.1"/>
    <property type="molecule type" value="Genomic_DNA"/>
</dbReference>
<dbReference type="Proteomes" id="UP001597124">
    <property type="component" value="Unassembled WGS sequence"/>
</dbReference>
<dbReference type="Pfam" id="PF07690">
    <property type="entry name" value="MFS_1"/>
    <property type="match status" value="1"/>
</dbReference>
<feature type="transmembrane region" description="Helical" evidence="4">
    <location>
        <begin position="287"/>
        <end position="307"/>
    </location>
</feature>
<keyword evidence="2 4" id="KW-1133">Transmembrane helix</keyword>
<reference evidence="7" key="1">
    <citation type="journal article" date="2019" name="Int. J. Syst. Evol. Microbiol.">
        <title>The Global Catalogue of Microorganisms (GCM) 10K type strain sequencing project: providing services to taxonomists for standard genome sequencing and annotation.</title>
        <authorList>
            <consortium name="The Broad Institute Genomics Platform"/>
            <consortium name="The Broad Institute Genome Sequencing Center for Infectious Disease"/>
            <person name="Wu L."/>
            <person name="Ma J."/>
        </authorList>
    </citation>
    <scope>NUCLEOTIDE SEQUENCE [LARGE SCALE GENOMIC DNA]</scope>
    <source>
        <strain evidence="7">CCUG 52537</strain>
    </source>
</reference>
<sequence length="406" mass="42400">MGQKLFEQNLRSVADNLGKALILTVLVQLLATSTALVLPPIAPRVAADFGVEAHVVGYQVSLLFTSGAFGSVLAGALIRSLGAVRTEQFGMGMFALGLLGLATANISVGVIASLLIGFAYGFQNPASSQILSAVTPLNRRNVVFSIKQAAAPLGVVLVSIALPLLDAVIGWRAAFVLMALLPCAVLIVLAGHKVPHTPPRNEASLLRGLLKEQRLIWRRGDLRVLTIIGFLYSSVQLTLSTFTVLMLTADCGWRLIHAASAAAGVQAFGVLGRVCWGVSADRLGSGFGVLAFVGLGSAAGLLLLPWLADFPAYMQVGLLCFLGFCLNGWNGVAMAEVLRHAAPAEVGSVMGSTLVYVFAGVMVGPASFALLYEIVGSYGRTFAFVSVVLLIGGSAALLVRPKRNSA</sequence>
<accession>A0ABW3C7R1</accession>
<feature type="transmembrane region" description="Helical" evidence="4">
    <location>
        <begin position="313"/>
        <end position="333"/>
    </location>
</feature>
<dbReference type="RefSeq" id="WP_381494961.1">
    <property type="nucleotide sequence ID" value="NZ_JBHTIK010000015.1"/>
</dbReference>
<dbReference type="InterPro" id="IPR036259">
    <property type="entry name" value="MFS_trans_sf"/>
</dbReference>
<dbReference type="InterPro" id="IPR052952">
    <property type="entry name" value="MFS-Transporter"/>
</dbReference>
<feature type="transmembrane region" description="Helical" evidence="4">
    <location>
        <begin position="62"/>
        <end position="82"/>
    </location>
</feature>
<evidence type="ECO:0000256" key="1">
    <source>
        <dbReference type="ARBA" id="ARBA00022692"/>
    </source>
</evidence>
<keyword evidence="3 4" id="KW-0472">Membrane</keyword>
<evidence type="ECO:0000256" key="3">
    <source>
        <dbReference type="ARBA" id="ARBA00023136"/>
    </source>
</evidence>
<gene>
    <name evidence="6" type="ORF">ACFQ00_19490</name>
</gene>
<dbReference type="PANTHER" id="PTHR23527:SF1">
    <property type="entry name" value="BLL3282 PROTEIN"/>
    <property type="match status" value="1"/>
</dbReference>
<keyword evidence="1 4" id="KW-0812">Transmembrane</keyword>
<feature type="transmembrane region" description="Helical" evidence="4">
    <location>
        <begin position="169"/>
        <end position="190"/>
    </location>
</feature>
<evidence type="ECO:0000313" key="6">
    <source>
        <dbReference type="EMBL" id="MFD0850521.1"/>
    </source>
</evidence>
<name>A0ABW3C7R1_SPHXN</name>
<evidence type="ECO:0000259" key="5">
    <source>
        <dbReference type="PROSITE" id="PS50850"/>
    </source>
</evidence>
<dbReference type="PANTHER" id="PTHR23527">
    <property type="entry name" value="BLL3282 PROTEIN"/>
    <property type="match status" value="1"/>
</dbReference>
<dbReference type="InterPro" id="IPR011701">
    <property type="entry name" value="MFS"/>
</dbReference>
<comment type="caution">
    <text evidence="6">The sequence shown here is derived from an EMBL/GenBank/DDBJ whole genome shotgun (WGS) entry which is preliminary data.</text>
</comment>
<feature type="transmembrane region" description="Helical" evidence="4">
    <location>
        <begin position="94"/>
        <end position="122"/>
    </location>
</feature>
<dbReference type="PROSITE" id="PS50850">
    <property type="entry name" value="MFS"/>
    <property type="match status" value="1"/>
</dbReference>
<feature type="transmembrane region" description="Helical" evidence="4">
    <location>
        <begin position="224"/>
        <end position="249"/>
    </location>
</feature>
<proteinExistence type="predicted"/>
<feature type="domain" description="Major facilitator superfamily (MFS) profile" evidence="5">
    <location>
        <begin position="20"/>
        <end position="404"/>
    </location>
</feature>
<evidence type="ECO:0000256" key="2">
    <source>
        <dbReference type="ARBA" id="ARBA00022989"/>
    </source>
</evidence>
<dbReference type="SUPFAM" id="SSF103473">
    <property type="entry name" value="MFS general substrate transporter"/>
    <property type="match status" value="1"/>
</dbReference>
<keyword evidence="7" id="KW-1185">Reference proteome</keyword>
<evidence type="ECO:0000256" key="4">
    <source>
        <dbReference type="SAM" id="Phobius"/>
    </source>
</evidence>
<protein>
    <submittedName>
        <fullName evidence="6">MFS transporter</fullName>
    </submittedName>
</protein>
<feature type="transmembrane region" description="Helical" evidence="4">
    <location>
        <begin position="20"/>
        <end position="42"/>
    </location>
</feature>